<protein>
    <submittedName>
        <fullName evidence="6">UPF0256 protein</fullName>
    </submittedName>
</protein>
<dbReference type="InterPro" id="IPR025559">
    <property type="entry name" value="Eis_dom"/>
</dbReference>
<gene>
    <name evidence="6" type="ORF">Aple_101000</name>
</gene>
<dbReference type="AlphaFoldDB" id="A0A5M3Y592"/>
<accession>A0A5M3Y592</accession>
<evidence type="ECO:0000259" key="5">
    <source>
        <dbReference type="PROSITE" id="PS51186"/>
    </source>
</evidence>
<dbReference type="InterPro" id="IPR041380">
    <property type="entry name" value="Acetyltransf_17"/>
</dbReference>
<dbReference type="InterPro" id="IPR051554">
    <property type="entry name" value="Acetyltransferase_Eis"/>
</dbReference>
<dbReference type="InterPro" id="IPR000182">
    <property type="entry name" value="GNAT_dom"/>
</dbReference>
<dbReference type="PANTHER" id="PTHR37817">
    <property type="entry name" value="N-ACETYLTRANSFERASE EIS"/>
    <property type="match status" value="1"/>
</dbReference>
<dbReference type="InterPro" id="IPR036527">
    <property type="entry name" value="SCP2_sterol-bd_dom_sf"/>
</dbReference>
<evidence type="ECO:0000313" key="7">
    <source>
        <dbReference type="Proteomes" id="UP000377595"/>
    </source>
</evidence>
<dbReference type="GO" id="GO:0030649">
    <property type="term" value="P:aminoglycoside antibiotic catabolic process"/>
    <property type="evidence" value="ECO:0007669"/>
    <property type="project" value="TreeGrafter"/>
</dbReference>
<dbReference type="Pfam" id="PF17668">
    <property type="entry name" value="Acetyltransf_17"/>
    <property type="match status" value="1"/>
</dbReference>
<feature type="active site" description="Proton acceptor; via carboxylate" evidence="4">
    <location>
        <position position="408"/>
    </location>
</feature>
<feature type="domain" description="N-acetyltransferase" evidence="5">
    <location>
        <begin position="3"/>
        <end position="152"/>
    </location>
</feature>
<dbReference type="EMBL" id="BLAF01000114">
    <property type="protein sequence ID" value="GES27201.1"/>
    <property type="molecule type" value="Genomic_DNA"/>
</dbReference>
<comment type="subunit">
    <text evidence="4">Homohexamer; trimer of dimers.</text>
</comment>
<dbReference type="PANTHER" id="PTHR37817:SF1">
    <property type="entry name" value="N-ACETYLTRANSFERASE EIS"/>
    <property type="match status" value="1"/>
</dbReference>
<dbReference type="Proteomes" id="UP000377595">
    <property type="component" value="Unassembled WGS sequence"/>
</dbReference>
<evidence type="ECO:0000256" key="3">
    <source>
        <dbReference type="ARBA" id="ARBA00023315"/>
    </source>
</evidence>
<dbReference type="OrthoDB" id="8399956at2"/>
<comment type="caution">
    <text evidence="6">The sequence shown here is derived from an EMBL/GenBank/DDBJ whole genome shotgun (WGS) entry which is preliminary data.</text>
</comment>
<reference evidence="6 7" key="1">
    <citation type="submission" date="2019-10" db="EMBL/GenBank/DDBJ databases">
        <title>Whole genome shotgun sequence of Acrocarpospora pleiomorpha NBRC 16267.</title>
        <authorList>
            <person name="Ichikawa N."/>
            <person name="Kimura A."/>
            <person name="Kitahashi Y."/>
            <person name="Komaki H."/>
            <person name="Oguchi A."/>
        </authorList>
    </citation>
    <scope>NUCLEOTIDE SEQUENCE [LARGE SCALE GENOMIC DNA]</scope>
    <source>
        <strain evidence="6 7">NBRC 16267</strain>
    </source>
</reference>
<keyword evidence="7" id="KW-1185">Reference proteome</keyword>
<feature type="binding site" evidence="4">
    <location>
        <begin position="117"/>
        <end position="118"/>
    </location>
    <ligand>
        <name>acetyl-CoA</name>
        <dbReference type="ChEBI" id="CHEBI:57288"/>
    </ligand>
</feature>
<dbReference type="Gene3D" id="3.40.630.30">
    <property type="match status" value="2"/>
</dbReference>
<sequence>MNHPLRPISEAEWPAFVAVLEEAFAVTFHPVEIERFKALTPIERTLAVFDADLPVGVTAIFDFDMTIPGGTRLPVAGVTAVGVLPSHRRRGILNALMRRQLQDIKDSGQSIAVLYASEAGIYGRFGYGRAADTVFFRIPKHGSAFVKDAPTDPALRLRTAIPAQARAEFEQVFDAVSGTRPGLYTRSPERWDSLLADEEFDRRDDGRLRSILVEDDGGVRGYALFKIKRGFTDHDVAEGEVRLIELFAVDPAAYALLWRSVLDRDLCSRLYAWNRPIDDPIQHLIAEPRNLNAGTLDELWARVVDLPAALTARAYAAPAELVIEVADEPCPWNAGRWRLVTAKGTCERTDDAPDLSLPVQVLGASYFGGRSLMSYGTAGLVTEHRPGALRELSTAMSWDPKPWAGLVF</sequence>
<evidence type="ECO:0000256" key="2">
    <source>
        <dbReference type="ARBA" id="ARBA00022679"/>
    </source>
</evidence>
<dbReference type="Pfam" id="PF13527">
    <property type="entry name" value="Acetyltransf_9"/>
    <property type="match status" value="1"/>
</dbReference>
<name>A0A5M3Y592_9ACTN</name>
<evidence type="ECO:0000256" key="1">
    <source>
        <dbReference type="ARBA" id="ARBA00009213"/>
    </source>
</evidence>
<feature type="active site" description="Proton donor" evidence="4">
    <location>
        <position position="122"/>
    </location>
</feature>
<dbReference type="PROSITE" id="PS51186">
    <property type="entry name" value="GNAT"/>
    <property type="match status" value="1"/>
</dbReference>
<dbReference type="NCBIfam" id="NF002367">
    <property type="entry name" value="PRK01346.1-4"/>
    <property type="match status" value="1"/>
</dbReference>
<keyword evidence="2 4" id="KW-0808">Transferase</keyword>
<proteinExistence type="inferred from homology"/>
<dbReference type="RefSeq" id="WP_155351864.1">
    <property type="nucleotide sequence ID" value="NZ_BAAAHM010000002.1"/>
</dbReference>
<dbReference type="HAMAP" id="MF_01812">
    <property type="entry name" value="Eis"/>
    <property type="match status" value="1"/>
</dbReference>
<dbReference type="CDD" id="cd04301">
    <property type="entry name" value="NAT_SF"/>
    <property type="match status" value="1"/>
</dbReference>
<keyword evidence="3 4" id="KW-0012">Acyltransferase</keyword>
<dbReference type="Pfam" id="PF13530">
    <property type="entry name" value="SCP2_2"/>
    <property type="match status" value="1"/>
</dbReference>
<comment type="similarity">
    <text evidence="1 4">Belongs to the acetyltransferase Eis family.</text>
</comment>
<dbReference type="SUPFAM" id="SSF55729">
    <property type="entry name" value="Acyl-CoA N-acyltransferases (Nat)"/>
    <property type="match status" value="1"/>
</dbReference>
<feature type="binding site" evidence="4">
    <location>
        <begin position="89"/>
        <end position="94"/>
    </location>
    <ligand>
        <name>acetyl-CoA</name>
        <dbReference type="ChEBI" id="CHEBI:57288"/>
    </ligand>
</feature>
<feature type="binding site" evidence="4">
    <location>
        <begin position="81"/>
        <end position="83"/>
    </location>
    <ligand>
        <name>acetyl-CoA</name>
        <dbReference type="ChEBI" id="CHEBI:57288"/>
    </ligand>
</feature>
<dbReference type="Gene3D" id="3.30.1050.10">
    <property type="entry name" value="SCP2 sterol-binding domain"/>
    <property type="match status" value="1"/>
</dbReference>
<evidence type="ECO:0000256" key="4">
    <source>
        <dbReference type="HAMAP-Rule" id="MF_01812"/>
    </source>
</evidence>
<dbReference type="GO" id="GO:0034069">
    <property type="term" value="F:aminoglycoside N-acetyltransferase activity"/>
    <property type="evidence" value="ECO:0007669"/>
    <property type="project" value="TreeGrafter"/>
</dbReference>
<organism evidence="6 7">
    <name type="scientific">Acrocarpospora pleiomorpha</name>
    <dbReference type="NCBI Taxonomy" id="90975"/>
    <lineage>
        <taxon>Bacteria</taxon>
        <taxon>Bacillati</taxon>
        <taxon>Actinomycetota</taxon>
        <taxon>Actinomycetes</taxon>
        <taxon>Streptosporangiales</taxon>
        <taxon>Streptosporangiaceae</taxon>
        <taxon>Acrocarpospora</taxon>
    </lineage>
</organism>
<dbReference type="SUPFAM" id="SSF55718">
    <property type="entry name" value="SCP-like"/>
    <property type="match status" value="1"/>
</dbReference>
<dbReference type="InterPro" id="IPR022902">
    <property type="entry name" value="NAcTrfase_Eis"/>
</dbReference>
<dbReference type="InterPro" id="IPR016181">
    <property type="entry name" value="Acyl_CoA_acyltransferase"/>
</dbReference>
<evidence type="ECO:0000313" key="6">
    <source>
        <dbReference type="EMBL" id="GES27201.1"/>
    </source>
</evidence>